<dbReference type="SUPFAM" id="SSF100939">
    <property type="entry name" value="SPOC domain-like"/>
    <property type="match status" value="1"/>
</dbReference>
<feature type="region of interest" description="Disordered" evidence="3">
    <location>
        <begin position="262"/>
        <end position="305"/>
    </location>
</feature>
<organism evidence="5">
    <name type="scientific">Acidobacterium capsulatum</name>
    <dbReference type="NCBI Taxonomy" id="33075"/>
    <lineage>
        <taxon>Bacteria</taxon>
        <taxon>Pseudomonadati</taxon>
        <taxon>Acidobacteriota</taxon>
        <taxon>Terriglobia</taxon>
        <taxon>Terriglobales</taxon>
        <taxon>Acidobacteriaceae</taxon>
        <taxon>Acidobacterium</taxon>
    </lineage>
</organism>
<name>A0A7V4XUP6_9BACT</name>
<dbReference type="InterPro" id="IPR006164">
    <property type="entry name" value="DNA_bd_Ku70/Ku80"/>
</dbReference>
<dbReference type="GO" id="GO:0006310">
    <property type="term" value="P:DNA recombination"/>
    <property type="evidence" value="ECO:0007669"/>
    <property type="project" value="UniProtKB-KW"/>
</dbReference>
<dbReference type="GO" id="GO:0006303">
    <property type="term" value="P:double-strand break repair via nonhomologous end joining"/>
    <property type="evidence" value="ECO:0007669"/>
    <property type="project" value="UniProtKB-UniRule"/>
</dbReference>
<comment type="function">
    <text evidence="2">With LigD forms a non-homologous end joining (NHEJ) DNA repair enzyme, which repairs dsDNA breaks with reduced fidelity. Binds linear dsDNA with 5'- and 3'- overhangs but not closed circular dsDNA nor ssDNA. Recruits and stimulates the ligase activity of LigD.</text>
</comment>
<dbReference type="SMART" id="SM00559">
    <property type="entry name" value="Ku78"/>
    <property type="match status" value="1"/>
</dbReference>
<dbReference type="PANTHER" id="PTHR41251:SF1">
    <property type="entry name" value="NON-HOMOLOGOUS END JOINING PROTEIN KU"/>
    <property type="match status" value="1"/>
</dbReference>
<evidence type="ECO:0000256" key="1">
    <source>
        <dbReference type="ARBA" id="ARBA00023125"/>
    </source>
</evidence>
<keyword evidence="2" id="KW-0234">DNA repair</keyword>
<evidence type="ECO:0000256" key="3">
    <source>
        <dbReference type="SAM" id="MobiDB-lite"/>
    </source>
</evidence>
<evidence type="ECO:0000313" key="5">
    <source>
        <dbReference type="EMBL" id="HGY95316.1"/>
    </source>
</evidence>
<keyword evidence="2" id="KW-0233">DNA recombination</keyword>
<gene>
    <name evidence="2" type="primary">ku</name>
    <name evidence="5" type="ORF">ENW50_11635</name>
</gene>
<dbReference type="PANTHER" id="PTHR41251">
    <property type="entry name" value="NON-HOMOLOGOUS END JOINING PROTEIN KU"/>
    <property type="match status" value="1"/>
</dbReference>
<dbReference type="Pfam" id="PF02735">
    <property type="entry name" value="Ku"/>
    <property type="match status" value="1"/>
</dbReference>
<reference evidence="5" key="1">
    <citation type="journal article" date="2020" name="mSystems">
        <title>Genome- and Community-Level Interaction Insights into Carbon Utilization and Element Cycling Functions of Hydrothermarchaeota in Hydrothermal Sediment.</title>
        <authorList>
            <person name="Zhou Z."/>
            <person name="Liu Y."/>
            <person name="Xu W."/>
            <person name="Pan J."/>
            <person name="Luo Z.H."/>
            <person name="Li M."/>
        </authorList>
    </citation>
    <scope>NUCLEOTIDE SEQUENCE [LARGE SCALE GENOMIC DNA]</scope>
    <source>
        <strain evidence="5">SpSt-855</strain>
    </source>
</reference>
<proteinExistence type="inferred from homology"/>
<keyword evidence="2" id="KW-0227">DNA damage</keyword>
<dbReference type="InterPro" id="IPR016194">
    <property type="entry name" value="SPOC-like_C_dom_sf"/>
</dbReference>
<sequence>MVTMARPYWSGQLRISLVSFGISLIPATESKSEIHFHEIDRETGQRVRHQKVLPESGEAVENREIVKGYEYSKGKYIPVEPEDIQNLRVASSKTIDLEQFVTVDEIDPACYEKPYFVLPENASQAEAFAVVRKALEETGKAGIGKIALAGREHLVAICAPGNPRLPGLMAYTLRFAEEMRSAERYFAGIEAGKVDPEQLSLARELIQRKSSSFDLKKFKDEYETALRELVDARLKHVALPRQEVATARGKVIDLMDALRRSVGEENGRKKPVSGAQHRSRRKSKGEQKLKAVRSGSSSDKRRKSA</sequence>
<accession>A0A7V4XUP6</accession>
<feature type="domain" description="Ku" evidence="4">
    <location>
        <begin position="57"/>
        <end position="191"/>
    </location>
</feature>
<dbReference type="InterPro" id="IPR009187">
    <property type="entry name" value="Prok_Ku"/>
</dbReference>
<evidence type="ECO:0000259" key="4">
    <source>
        <dbReference type="SMART" id="SM00559"/>
    </source>
</evidence>
<evidence type="ECO:0000256" key="2">
    <source>
        <dbReference type="HAMAP-Rule" id="MF_01875"/>
    </source>
</evidence>
<dbReference type="HAMAP" id="MF_01875">
    <property type="entry name" value="Prokaryotic_Ku"/>
    <property type="match status" value="1"/>
</dbReference>
<comment type="subunit">
    <text evidence="2">Homodimer. Interacts with LigD.</text>
</comment>
<comment type="caution">
    <text evidence="5">The sequence shown here is derived from an EMBL/GenBank/DDBJ whole genome shotgun (WGS) entry which is preliminary data.</text>
</comment>
<comment type="similarity">
    <text evidence="2">Belongs to the prokaryotic Ku family.</text>
</comment>
<dbReference type="AlphaFoldDB" id="A0A7V4XUP6"/>
<keyword evidence="1 2" id="KW-0238">DNA-binding</keyword>
<dbReference type="EMBL" id="DTKL01000072">
    <property type="protein sequence ID" value="HGY95316.1"/>
    <property type="molecule type" value="Genomic_DNA"/>
</dbReference>
<protein>
    <recommendedName>
        <fullName evidence="2">Non-homologous end joining protein Ku</fullName>
    </recommendedName>
</protein>
<dbReference type="NCBIfam" id="TIGR02772">
    <property type="entry name" value="Ku_bact"/>
    <property type="match status" value="1"/>
</dbReference>
<dbReference type="Gene3D" id="2.40.290.10">
    <property type="match status" value="1"/>
</dbReference>
<dbReference type="GO" id="GO:0003690">
    <property type="term" value="F:double-stranded DNA binding"/>
    <property type="evidence" value="ECO:0007669"/>
    <property type="project" value="UniProtKB-UniRule"/>
</dbReference>
<dbReference type="PIRSF" id="PIRSF006493">
    <property type="entry name" value="Prok_Ku"/>
    <property type="match status" value="1"/>
</dbReference>